<organism evidence="4 5">
    <name type="scientific">Pantoea rodasii</name>
    <dbReference type="NCBI Taxonomy" id="1076549"/>
    <lineage>
        <taxon>Bacteria</taxon>
        <taxon>Pseudomonadati</taxon>
        <taxon>Pseudomonadota</taxon>
        <taxon>Gammaproteobacteria</taxon>
        <taxon>Enterobacterales</taxon>
        <taxon>Erwiniaceae</taxon>
        <taxon>Pantoea</taxon>
    </lineage>
</organism>
<evidence type="ECO:0000256" key="2">
    <source>
        <dbReference type="ARBA" id="ARBA00023016"/>
    </source>
</evidence>
<dbReference type="Proteomes" id="UP000030853">
    <property type="component" value="Unassembled WGS sequence"/>
</dbReference>
<comment type="caution">
    <text evidence="4">The sequence shown here is derived from an EMBL/GenBank/DDBJ whole genome shotgun (WGS) entry which is preliminary data.</text>
</comment>
<dbReference type="Pfam" id="PF10796">
    <property type="entry name" value="Anti-adapt_IraP"/>
    <property type="match status" value="1"/>
</dbReference>
<name>A0A0B1R4L3_9GAMM</name>
<dbReference type="RefSeq" id="WP_039330986.1">
    <property type="nucleotide sequence ID" value="NZ_JTJJ01000038.1"/>
</dbReference>
<dbReference type="AlphaFoldDB" id="A0A0B1R4L3"/>
<evidence type="ECO:0000256" key="3">
    <source>
        <dbReference type="ARBA" id="ARBA00023054"/>
    </source>
</evidence>
<keyword evidence="3" id="KW-0175">Coiled coil</keyword>
<evidence type="ECO:0000256" key="1">
    <source>
        <dbReference type="ARBA" id="ARBA00022490"/>
    </source>
</evidence>
<accession>A0A0B1R4L3</accession>
<proteinExistence type="predicted"/>
<dbReference type="GO" id="GO:0005737">
    <property type="term" value="C:cytoplasm"/>
    <property type="evidence" value="ECO:0007669"/>
    <property type="project" value="InterPro"/>
</dbReference>
<protein>
    <submittedName>
        <fullName evidence="4">Anti-RssB factor</fullName>
    </submittedName>
</protein>
<reference evidence="4 5" key="1">
    <citation type="submission" date="2014-11" db="EMBL/GenBank/DDBJ databases">
        <title>Genome sequencing of Pantoea rodasii ND03.</title>
        <authorList>
            <person name="Muhamad Yunos N.Y."/>
            <person name="Chan K.-G."/>
        </authorList>
    </citation>
    <scope>NUCLEOTIDE SEQUENCE [LARGE SCALE GENOMIC DNA]</scope>
    <source>
        <strain evidence="4 5">ND03</strain>
    </source>
</reference>
<dbReference type="InterPro" id="IPR019732">
    <property type="entry name" value="SigmaS_Anti-adapt_IraP"/>
</dbReference>
<sequence length="120" mass="12697">MKNVVLSMLAKISHIDAEMKQLTARVEAQSLLISALVLAVGKQGGVTEMIEGANKAINTVIDSVETDEVLKSDAALLLSELQNLLSISRAVDGADEEINHDGLNDITGVSEASDKTLPKN</sequence>
<dbReference type="EMBL" id="JTJJ01000038">
    <property type="protein sequence ID" value="KHJ67993.1"/>
    <property type="molecule type" value="Genomic_DNA"/>
</dbReference>
<evidence type="ECO:0000313" key="4">
    <source>
        <dbReference type="EMBL" id="KHJ67993.1"/>
    </source>
</evidence>
<gene>
    <name evidence="4" type="ORF">QU24_11285</name>
</gene>
<keyword evidence="2" id="KW-0346">Stress response</keyword>
<dbReference type="NCBIfam" id="NF007598">
    <property type="entry name" value="PRK10244.1"/>
    <property type="match status" value="1"/>
</dbReference>
<evidence type="ECO:0000313" key="5">
    <source>
        <dbReference type="Proteomes" id="UP000030853"/>
    </source>
</evidence>
<keyword evidence="1" id="KW-0963">Cytoplasm</keyword>